<keyword evidence="2 5" id="KW-0808">Transferase</keyword>
<dbReference type="PRINTS" id="PR00095">
    <property type="entry name" value="ANTSNTHASEI"/>
</dbReference>
<dbReference type="SUPFAM" id="SSF56322">
    <property type="entry name" value="ADC synthase"/>
    <property type="match status" value="1"/>
</dbReference>
<evidence type="ECO:0000259" key="4">
    <source>
        <dbReference type="Pfam" id="PF04715"/>
    </source>
</evidence>
<dbReference type="NCBIfam" id="TIGR00553">
    <property type="entry name" value="pabB"/>
    <property type="match status" value="1"/>
</dbReference>
<dbReference type="InterPro" id="IPR019999">
    <property type="entry name" value="Anth_synth_I-like"/>
</dbReference>
<dbReference type="InterPro" id="IPR005801">
    <property type="entry name" value="ADC_synthase"/>
</dbReference>
<evidence type="ECO:0000259" key="3">
    <source>
        <dbReference type="Pfam" id="PF00425"/>
    </source>
</evidence>
<dbReference type="GO" id="GO:0000162">
    <property type="term" value="P:L-tryptophan biosynthetic process"/>
    <property type="evidence" value="ECO:0007669"/>
    <property type="project" value="TreeGrafter"/>
</dbReference>
<accession>A0AAE7NIN0</accession>
<dbReference type="GO" id="GO:0009396">
    <property type="term" value="P:folic acid-containing compound biosynthetic process"/>
    <property type="evidence" value="ECO:0007669"/>
    <property type="project" value="InterPro"/>
</dbReference>
<dbReference type="PANTHER" id="PTHR11236">
    <property type="entry name" value="AMINOBENZOATE/ANTHRANILATE SYNTHASE"/>
    <property type="match status" value="1"/>
</dbReference>
<gene>
    <name evidence="5" type="primary">pabB</name>
    <name evidence="5" type="ORF">WN72_11050</name>
</gene>
<dbReference type="EC" id="2.6.1.85" evidence="1"/>
<dbReference type="AlphaFoldDB" id="A0AAE7NIN0"/>
<dbReference type="KEGG" id="barh:WN72_11050"/>
<sequence>MALSRRQRPAADNPMYVRELQWVEPFTAMRRLGHRSHLTFLDSAARHELLGRYSYVTCDPFSTYRVANGQARWNGLTLEADPWKVLRTLLAKYPQEYRPDLPPFQGGAAGYLAYDMNRTLERLFAPAIAGLGLPQSILHFYDVVISFDHRDNKCWIVSTGWPEQDRGRRSDRARRRADEFAALLDGPMAPQNGYPSKAGAWSSNFSREGYIAAVQRVIDLIRAGDVFQTNIAQRFSTRLPTSFDPLAFYCQLRSLNPAPFAALLRWGKLTIASSSPERFLKLNEQQVETRPIKGTIARSPDFNEDHRRAAVLLASEKDHAENTMIVDLLRNDLSRVCTAHSVEVPALCDLESYASVHHLVSIVTGALAGGEDAVSLLRACFPGGSITGAPKVRSMEIITEIERIAREVYCGAIGFIGFNGHMDTSIAIRTVTIDGDMAVFHAGSGITALSEPEAEYEETLAKAERLFDAFGSERAGAF</sequence>
<organism evidence="5 6">
    <name type="scientific">Bradyrhizobium arachidis</name>
    <dbReference type="NCBI Taxonomy" id="858423"/>
    <lineage>
        <taxon>Bacteria</taxon>
        <taxon>Pseudomonadati</taxon>
        <taxon>Pseudomonadota</taxon>
        <taxon>Alphaproteobacteria</taxon>
        <taxon>Hyphomicrobiales</taxon>
        <taxon>Nitrobacteraceae</taxon>
        <taxon>Bradyrhizobium</taxon>
    </lineage>
</organism>
<dbReference type="Pfam" id="PF04715">
    <property type="entry name" value="Anth_synt_I_N"/>
    <property type="match status" value="1"/>
</dbReference>
<evidence type="ECO:0000313" key="5">
    <source>
        <dbReference type="EMBL" id="QOZ66793.1"/>
    </source>
</evidence>
<dbReference type="EMBL" id="CP030050">
    <property type="protein sequence ID" value="QOZ66793.1"/>
    <property type="molecule type" value="Genomic_DNA"/>
</dbReference>
<dbReference type="Gene3D" id="3.60.120.10">
    <property type="entry name" value="Anthranilate synthase"/>
    <property type="match status" value="1"/>
</dbReference>
<keyword evidence="5" id="KW-0032">Aminotransferase</keyword>
<dbReference type="InterPro" id="IPR005802">
    <property type="entry name" value="ADC_synth_comp_1"/>
</dbReference>
<feature type="domain" description="Anthranilate synthase component I N-terminal" evidence="4">
    <location>
        <begin position="22"/>
        <end position="156"/>
    </location>
</feature>
<proteinExistence type="predicted"/>
<name>A0AAE7NIN0_9BRAD</name>
<dbReference type="PANTHER" id="PTHR11236:SF50">
    <property type="entry name" value="AMINODEOXYCHORISMATE SYNTHASE COMPONENT 1"/>
    <property type="match status" value="1"/>
</dbReference>
<evidence type="ECO:0000313" key="6">
    <source>
        <dbReference type="Proteomes" id="UP000594015"/>
    </source>
</evidence>
<evidence type="ECO:0000256" key="2">
    <source>
        <dbReference type="ARBA" id="ARBA00022679"/>
    </source>
</evidence>
<protein>
    <recommendedName>
        <fullName evidence="1">aminodeoxychorismate synthase</fullName>
        <ecNumber evidence="1">2.6.1.85</ecNumber>
    </recommendedName>
</protein>
<dbReference type="Proteomes" id="UP000594015">
    <property type="component" value="Chromosome"/>
</dbReference>
<dbReference type="InterPro" id="IPR015890">
    <property type="entry name" value="Chorismate_C"/>
</dbReference>
<reference evidence="5 6" key="1">
    <citation type="submission" date="2018-06" db="EMBL/GenBank/DDBJ databases">
        <title>Comparative genomics of Bradyrhizobium nodulating Arachidis hypogaea.</title>
        <authorList>
            <person name="Li Y."/>
        </authorList>
    </citation>
    <scope>NUCLEOTIDE SEQUENCE [LARGE SCALE GENOMIC DNA]</scope>
    <source>
        <strain evidence="5 6">CCBAU 051107</strain>
    </source>
</reference>
<dbReference type="InterPro" id="IPR006805">
    <property type="entry name" value="Anth_synth_I_N"/>
</dbReference>
<evidence type="ECO:0000256" key="1">
    <source>
        <dbReference type="ARBA" id="ARBA00013139"/>
    </source>
</evidence>
<feature type="domain" description="Chorismate-utilising enzyme C-terminal" evidence="3">
    <location>
        <begin position="207"/>
        <end position="462"/>
    </location>
</feature>
<dbReference type="Pfam" id="PF00425">
    <property type="entry name" value="Chorismate_bind"/>
    <property type="match status" value="1"/>
</dbReference>
<dbReference type="GO" id="GO:0046820">
    <property type="term" value="F:4-amino-4-deoxychorismate synthase activity"/>
    <property type="evidence" value="ECO:0007669"/>
    <property type="project" value="UniProtKB-EC"/>
</dbReference>